<accession>A0A803LNC2</accession>
<dbReference type="Pfam" id="PF14223">
    <property type="entry name" value="Retrotran_gag_2"/>
    <property type="match status" value="1"/>
</dbReference>
<dbReference type="AlphaFoldDB" id="A0A803LNC2"/>
<protein>
    <recommendedName>
        <fullName evidence="3">Retrotransposon Copia-like N-terminal domain-containing protein</fullName>
    </recommendedName>
</protein>
<sequence length="222" mass="25367">MSKISLSDMQNPLYLHPGDGQHSVAVEKLTGESNYKEWRRSMEINLASKRKLRFVTRVIKKDTTDDLKAGQWGTCNSMAIAWLTSNMTDTVKKSVMFLDIASKIWKQLETRFLQTNGARKYRLNKEVYEIKQNGDSISEYYTRIRSLWAEIESLNMLPPISNTTPEINAFVNALNMQKEEQLLFQFLNGLDGGYTAQRSQILMQSPLPSVETACAALQQEES</sequence>
<name>A0A803LNC2_CHEQI</name>
<reference evidence="1" key="1">
    <citation type="journal article" date="2017" name="Nature">
        <title>The genome of Chenopodium quinoa.</title>
        <authorList>
            <person name="Jarvis D.E."/>
            <person name="Ho Y.S."/>
            <person name="Lightfoot D.J."/>
            <person name="Schmoeckel S.M."/>
            <person name="Li B."/>
            <person name="Borm T.J.A."/>
            <person name="Ohyanagi H."/>
            <person name="Mineta K."/>
            <person name="Michell C.T."/>
            <person name="Saber N."/>
            <person name="Kharbatia N.M."/>
            <person name="Rupper R.R."/>
            <person name="Sharp A.R."/>
            <person name="Dally N."/>
            <person name="Boughton B.A."/>
            <person name="Woo Y.H."/>
            <person name="Gao G."/>
            <person name="Schijlen E.G.W.M."/>
            <person name="Guo X."/>
            <person name="Momin A.A."/>
            <person name="Negrao S."/>
            <person name="Al-Babili S."/>
            <person name="Gehring C."/>
            <person name="Roessner U."/>
            <person name="Jung C."/>
            <person name="Murphy K."/>
            <person name="Arold S.T."/>
            <person name="Gojobori T."/>
            <person name="van der Linden C.G."/>
            <person name="van Loo E.N."/>
            <person name="Jellen E.N."/>
            <person name="Maughan P.J."/>
            <person name="Tester M."/>
        </authorList>
    </citation>
    <scope>NUCLEOTIDE SEQUENCE [LARGE SCALE GENOMIC DNA]</scope>
    <source>
        <strain evidence="1">cv. PI 614886</strain>
    </source>
</reference>
<dbReference type="EnsemblPlants" id="AUR62016451-RA">
    <property type="protein sequence ID" value="AUR62016451-RA:cds"/>
    <property type="gene ID" value="AUR62016451"/>
</dbReference>
<dbReference type="Gramene" id="AUR62016451-RA">
    <property type="protein sequence ID" value="AUR62016451-RA:cds"/>
    <property type="gene ID" value="AUR62016451"/>
</dbReference>
<evidence type="ECO:0000313" key="1">
    <source>
        <dbReference type="EnsemblPlants" id="AUR62016451-RA:cds"/>
    </source>
</evidence>
<dbReference type="Proteomes" id="UP000596660">
    <property type="component" value="Unplaced"/>
</dbReference>
<reference evidence="1" key="2">
    <citation type="submission" date="2021-03" db="UniProtKB">
        <authorList>
            <consortium name="EnsemblPlants"/>
        </authorList>
    </citation>
    <scope>IDENTIFICATION</scope>
</reference>
<keyword evidence="2" id="KW-1185">Reference proteome</keyword>
<dbReference type="PANTHER" id="PTHR37610:SF6">
    <property type="entry name" value="GAG-POLYPEPTIDE OF LTR COPIA-TYPE-RELATED"/>
    <property type="match status" value="1"/>
</dbReference>
<dbReference type="PANTHER" id="PTHR37610">
    <property type="entry name" value="CCHC-TYPE DOMAIN-CONTAINING PROTEIN"/>
    <property type="match status" value="1"/>
</dbReference>
<proteinExistence type="predicted"/>
<organism evidence="1 2">
    <name type="scientific">Chenopodium quinoa</name>
    <name type="common">Quinoa</name>
    <dbReference type="NCBI Taxonomy" id="63459"/>
    <lineage>
        <taxon>Eukaryota</taxon>
        <taxon>Viridiplantae</taxon>
        <taxon>Streptophyta</taxon>
        <taxon>Embryophyta</taxon>
        <taxon>Tracheophyta</taxon>
        <taxon>Spermatophyta</taxon>
        <taxon>Magnoliopsida</taxon>
        <taxon>eudicotyledons</taxon>
        <taxon>Gunneridae</taxon>
        <taxon>Pentapetalae</taxon>
        <taxon>Caryophyllales</taxon>
        <taxon>Chenopodiaceae</taxon>
        <taxon>Chenopodioideae</taxon>
        <taxon>Atripliceae</taxon>
        <taxon>Chenopodium</taxon>
    </lineage>
</organism>
<evidence type="ECO:0008006" key="3">
    <source>
        <dbReference type="Google" id="ProtNLM"/>
    </source>
</evidence>
<evidence type="ECO:0000313" key="2">
    <source>
        <dbReference type="Proteomes" id="UP000596660"/>
    </source>
</evidence>